<accession>A0A5J5EL11</accession>
<dbReference type="InParanoid" id="A0A5J5EL11"/>
<dbReference type="Proteomes" id="UP000326924">
    <property type="component" value="Unassembled WGS sequence"/>
</dbReference>
<comment type="caution">
    <text evidence="1">The sequence shown here is derived from an EMBL/GenBank/DDBJ whole genome shotgun (WGS) entry which is preliminary data.</text>
</comment>
<name>A0A5J5EL11_9PEZI</name>
<dbReference type="AlphaFoldDB" id="A0A5J5EL11"/>
<dbReference type="EMBL" id="VXIS01000215">
    <property type="protein sequence ID" value="KAA8896342.1"/>
    <property type="molecule type" value="Genomic_DNA"/>
</dbReference>
<evidence type="ECO:0000313" key="1">
    <source>
        <dbReference type="EMBL" id="KAA8896342.1"/>
    </source>
</evidence>
<keyword evidence="2" id="KW-1185">Reference proteome</keyword>
<protein>
    <submittedName>
        <fullName evidence="1">Uncharacterized protein</fullName>
    </submittedName>
</protein>
<evidence type="ECO:0000313" key="2">
    <source>
        <dbReference type="Proteomes" id="UP000326924"/>
    </source>
</evidence>
<sequence length="118" mass="13129">MPRQPCFYAICLVQLGVFMASRLGRGVFCASRLAISTLLFSYSSVLLCCFCPASTPCAKTLGGIHEQQIYFRALLTSPLSFFCVSDNNRTAEAVIIVRPKPTKSLPFLDFRRRISSHT</sequence>
<gene>
    <name evidence="1" type="ORF">FN846DRAFT_965280</name>
</gene>
<organism evidence="1 2">
    <name type="scientific">Sphaerosporella brunnea</name>
    <dbReference type="NCBI Taxonomy" id="1250544"/>
    <lineage>
        <taxon>Eukaryota</taxon>
        <taxon>Fungi</taxon>
        <taxon>Dikarya</taxon>
        <taxon>Ascomycota</taxon>
        <taxon>Pezizomycotina</taxon>
        <taxon>Pezizomycetes</taxon>
        <taxon>Pezizales</taxon>
        <taxon>Pyronemataceae</taxon>
        <taxon>Sphaerosporella</taxon>
    </lineage>
</organism>
<reference evidence="1 2" key="1">
    <citation type="submission" date="2019-09" db="EMBL/GenBank/DDBJ databases">
        <title>Draft genome of the ectomycorrhizal ascomycete Sphaerosporella brunnea.</title>
        <authorList>
            <consortium name="DOE Joint Genome Institute"/>
            <person name="Benucci G.M."/>
            <person name="Marozzi G."/>
            <person name="Antonielli L."/>
            <person name="Sanchez S."/>
            <person name="Marco P."/>
            <person name="Wang X."/>
            <person name="Falini L.B."/>
            <person name="Barry K."/>
            <person name="Haridas S."/>
            <person name="Lipzen A."/>
            <person name="Labutti K."/>
            <person name="Grigoriev I.V."/>
            <person name="Murat C."/>
            <person name="Martin F."/>
            <person name="Albertini E."/>
            <person name="Donnini D."/>
            <person name="Bonito G."/>
        </authorList>
    </citation>
    <scope>NUCLEOTIDE SEQUENCE [LARGE SCALE GENOMIC DNA]</scope>
    <source>
        <strain evidence="1 2">Sb_GMNB300</strain>
    </source>
</reference>
<proteinExistence type="predicted"/>